<dbReference type="SMART" id="SM00365">
    <property type="entry name" value="LRR_SD22"/>
    <property type="match status" value="4"/>
</dbReference>
<dbReference type="Pfam" id="PF13855">
    <property type="entry name" value="LRR_8"/>
    <property type="match status" value="1"/>
</dbReference>
<dbReference type="AlphaFoldDB" id="A0A453MKT5"/>
<evidence type="ECO:0000256" key="7">
    <source>
        <dbReference type="ARBA" id="ARBA00022737"/>
    </source>
</evidence>
<reference evidence="14" key="5">
    <citation type="journal article" date="2021" name="G3 (Bethesda)">
        <title>Aegilops tauschii genome assembly Aet v5.0 features greater sequence contiguity and improved annotation.</title>
        <authorList>
            <person name="Wang L."/>
            <person name="Zhu T."/>
            <person name="Rodriguez J.C."/>
            <person name="Deal K.R."/>
            <person name="Dubcovsky J."/>
            <person name="McGuire P.E."/>
            <person name="Lux T."/>
            <person name="Spannagl M."/>
            <person name="Mayer K.F.X."/>
            <person name="Baldrich P."/>
            <person name="Meyers B.C."/>
            <person name="Huo N."/>
            <person name="Gu Y.Q."/>
            <person name="Zhou H."/>
            <person name="Devos K.M."/>
            <person name="Bennetzen J.L."/>
            <person name="Unver T."/>
            <person name="Budak H."/>
            <person name="Gulick P.J."/>
            <person name="Galiba G."/>
            <person name="Kalapos B."/>
            <person name="Nelson D.R."/>
            <person name="Li P."/>
            <person name="You F.M."/>
            <person name="Luo M.C."/>
            <person name="Dvorak J."/>
        </authorList>
    </citation>
    <scope>NUCLEOTIDE SEQUENCE [LARGE SCALE GENOMIC DNA]</scope>
    <source>
        <strain evidence="14">cv. AL8/78</strain>
    </source>
</reference>
<keyword evidence="8 12" id="KW-1133">Transmembrane helix</keyword>
<dbReference type="Pfam" id="PF08263">
    <property type="entry name" value="LRRNT_2"/>
    <property type="match status" value="1"/>
</dbReference>
<dbReference type="EnsemblPlants" id="AET5Gv21220500.2">
    <property type="protein sequence ID" value="AET5Gv21220500.2"/>
    <property type="gene ID" value="AET5Gv21220500"/>
</dbReference>
<keyword evidence="11" id="KW-0325">Glycoprotein</keyword>
<reference evidence="14" key="4">
    <citation type="submission" date="2019-03" db="UniProtKB">
        <authorList>
            <consortium name="EnsemblPlants"/>
        </authorList>
    </citation>
    <scope>IDENTIFICATION</scope>
</reference>
<evidence type="ECO:0000259" key="13">
    <source>
        <dbReference type="Pfam" id="PF08263"/>
    </source>
</evidence>
<evidence type="ECO:0000256" key="10">
    <source>
        <dbReference type="ARBA" id="ARBA00023170"/>
    </source>
</evidence>
<evidence type="ECO:0000256" key="2">
    <source>
        <dbReference type="ARBA" id="ARBA00009592"/>
    </source>
</evidence>
<keyword evidence="6" id="KW-0732">Signal</keyword>
<dbReference type="SMART" id="SM00369">
    <property type="entry name" value="LRR_TYP"/>
    <property type="match status" value="9"/>
</dbReference>
<dbReference type="GO" id="GO:0005886">
    <property type="term" value="C:plasma membrane"/>
    <property type="evidence" value="ECO:0007669"/>
    <property type="project" value="UniProtKB-SubCell"/>
</dbReference>
<dbReference type="PANTHER" id="PTHR48063:SF72">
    <property type="entry name" value="HCRVF1 PROTEIN-LIKE"/>
    <property type="match status" value="1"/>
</dbReference>
<feature type="transmembrane region" description="Helical" evidence="12">
    <location>
        <begin position="724"/>
        <end position="748"/>
    </location>
</feature>
<dbReference type="InterPro" id="IPR046956">
    <property type="entry name" value="RLP23-like"/>
</dbReference>
<dbReference type="Pfam" id="PF13516">
    <property type="entry name" value="LRR_6"/>
    <property type="match status" value="1"/>
</dbReference>
<evidence type="ECO:0000256" key="8">
    <source>
        <dbReference type="ARBA" id="ARBA00022989"/>
    </source>
</evidence>
<proteinExistence type="inferred from homology"/>
<dbReference type="Gene3D" id="3.80.10.10">
    <property type="entry name" value="Ribonuclease Inhibitor"/>
    <property type="match status" value="4"/>
</dbReference>
<evidence type="ECO:0000256" key="6">
    <source>
        <dbReference type="ARBA" id="ARBA00022729"/>
    </source>
</evidence>
<dbReference type="Proteomes" id="UP000015105">
    <property type="component" value="Chromosome 5D"/>
</dbReference>
<sequence>SSSSHTHPNHTVTSCIASERSALLGFKAGLSDPAYLLSSWKGDECCKWKGVHCSTRNSHVVKLDLQGHGCDLNSDAWTQVLGGNISSSLLGLRHLQYLDLSCNGFYGVQVPEFLGSLHKLRYIDLSSLSFIGRIPPQLGNLSNLQYLNLNSEYFNTTYSMDITWLSQLTSLVHLDLSGTNLTTIVHWLPVVNMLPSLKVLHLINCNLRTSSASLQLSNLTFLETLDLSANGFHTHIARNWFWDLTSLKYLYISSNGFYGQLPDEIGNMTSIVKLDLSSNNLFGMIPSNLKNICSLEEFFVHETNINGSITKFFQRLPSCSWNKLTYLSLASSNLTGRLPTKLEPLNNLIYLDISRNKLIGPMPLWIGELTKLTYLDLGYNSLDGFIHEGHLSGLESLEWLWLSDNSLTLTVNSTWVPPSSLTNIELRSCLLGPKFPPWLRWLTSLDNLDISNTSISDKLVFLDLAHNHFVGTLPTWIREKLPQLAFLRLRSNMFCGHIPEELTKLVRLQYLDLAYNNITGSIPKSIVNCKGMIATRDNYDDGGDASHRAFGFNDEWEHGPNELVTYTENFTVVTKGQERLYTGEVIYMVNLDLSCNNIIGDIPKDISALVKLKSLNLSWNIFSGKIPENIGALAQVESLDLSHNRLSGEIPASLSALTSLSRLNLSYNNLTGEVPSGDQLRTLEDPEYIYVGNPGLCGPPLSHKCPQPEPIPSTPKHHGDLNDVASFFIAMGSGYVMGIWVVFCTFLFKRKWTVYWYSVCDSLYDRVYVQVVLTWASWTREKD</sequence>
<keyword evidence="10" id="KW-0675">Receptor</keyword>
<evidence type="ECO:0000256" key="12">
    <source>
        <dbReference type="SAM" id="Phobius"/>
    </source>
</evidence>
<reference evidence="14" key="3">
    <citation type="journal article" date="2017" name="Nature">
        <title>Genome sequence of the progenitor of the wheat D genome Aegilops tauschii.</title>
        <authorList>
            <person name="Luo M.C."/>
            <person name="Gu Y.Q."/>
            <person name="Puiu D."/>
            <person name="Wang H."/>
            <person name="Twardziok S.O."/>
            <person name="Deal K.R."/>
            <person name="Huo N."/>
            <person name="Zhu T."/>
            <person name="Wang L."/>
            <person name="Wang Y."/>
            <person name="McGuire P.E."/>
            <person name="Liu S."/>
            <person name="Long H."/>
            <person name="Ramasamy R.K."/>
            <person name="Rodriguez J.C."/>
            <person name="Van S.L."/>
            <person name="Yuan L."/>
            <person name="Wang Z."/>
            <person name="Xia Z."/>
            <person name="Xiao L."/>
            <person name="Anderson O.D."/>
            <person name="Ouyang S."/>
            <person name="Liang Y."/>
            <person name="Zimin A.V."/>
            <person name="Pertea G."/>
            <person name="Qi P."/>
            <person name="Bennetzen J.L."/>
            <person name="Dai X."/>
            <person name="Dawson M.W."/>
            <person name="Muller H.G."/>
            <person name="Kugler K."/>
            <person name="Rivarola-Duarte L."/>
            <person name="Spannagl M."/>
            <person name="Mayer K.F.X."/>
            <person name="Lu F.H."/>
            <person name="Bevan M.W."/>
            <person name="Leroy P."/>
            <person name="Li P."/>
            <person name="You F.M."/>
            <person name="Sun Q."/>
            <person name="Liu Z."/>
            <person name="Lyons E."/>
            <person name="Wicker T."/>
            <person name="Salzberg S.L."/>
            <person name="Devos K.M."/>
            <person name="Dvorak J."/>
        </authorList>
    </citation>
    <scope>NUCLEOTIDE SEQUENCE [LARGE SCALE GENOMIC DNA]</scope>
    <source>
        <strain evidence="14">cv. AL8/78</strain>
    </source>
</reference>
<name>A0A453MKT5_AEGTS</name>
<keyword evidence="9 12" id="KW-0472">Membrane</keyword>
<comment type="similarity">
    <text evidence="2">Belongs to the RLP family.</text>
</comment>
<evidence type="ECO:0000313" key="15">
    <source>
        <dbReference type="Proteomes" id="UP000015105"/>
    </source>
</evidence>
<keyword evidence="7" id="KW-0677">Repeat</keyword>
<accession>A0A453MKT5</accession>
<dbReference type="FunFam" id="3.80.10.10:FF:000213">
    <property type="entry name" value="Tyrosine-sulfated glycopeptide receptor 1"/>
    <property type="match status" value="1"/>
</dbReference>
<evidence type="ECO:0000256" key="4">
    <source>
        <dbReference type="ARBA" id="ARBA00022614"/>
    </source>
</evidence>
<dbReference type="InterPro" id="IPR001611">
    <property type="entry name" value="Leu-rich_rpt"/>
</dbReference>
<dbReference type="Gramene" id="AET5Gv21220500.2">
    <property type="protein sequence ID" value="AET5Gv21220500.2"/>
    <property type="gene ID" value="AET5Gv21220500"/>
</dbReference>
<evidence type="ECO:0000256" key="1">
    <source>
        <dbReference type="ARBA" id="ARBA00004251"/>
    </source>
</evidence>
<dbReference type="FunFam" id="3.80.10.10:FF:000649">
    <property type="entry name" value="Leucine Rich Repeat family protein"/>
    <property type="match status" value="1"/>
</dbReference>
<dbReference type="FunFam" id="3.80.10.10:FF:000041">
    <property type="entry name" value="LRR receptor-like serine/threonine-protein kinase ERECTA"/>
    <property type="match status" value="1"/>
</dbReference>
<keyword evidence="15" id="KW-1185">Reference proteome</keyword>
<keyword evidence="5 12" id="KW-0812">Transmembrane</keyword>
<dbReference type="Pfam" id="PF00560">
    <property type="entry name" value="LRR_1"/>
    <property type="match status" value="8"/>
</dbReference>
<dbReference type="PRINTS" id="PR00019">
    <property type="entry name" value="LEURICHRPT"/>
</dbReference>
<evidence type="ECO:0000313" key="14">
    <source>
        <dbReference type="EnsemblPlants" id="AET5Gv21220500.2"/>
    </source>
</evidence>
<comment type="subcellular location">
    <subcellularLocation>
        <location evidence="1">Cell membrane</location>
        <topology evidence="1">Single-pass type I membrane protein</topology>
    </subcellularLocation>
</comment>
<organism evidence="14 15">
    <name type="scientific">Aegilops tauschii subsp. strangulata</name>
    <name type="common">Goatgrass</name>
    <dbReference type="NCBI Taxonomy" id="200361"/>
    <lineage>
        <taxon>Eukaryota</taxon>
        <taxon>Viridiplantae</taxon>
        <taxon>Streptophyta</taxon>
        <taxon>Embryophyta</taxon>
        <taxon>Tracheophyta</taxon>
        <taxon>Spermatophyta</taxon>
        <taxon>Magnoliopsida</taxon>
        <taxon>Liliopsida</taxon>
        <taxon>Poales</taxon>
        <taxon>Poaceae</taxon>
        <taxon>BOP clade</taxon>
        <taxon>Pooideae</taxon>
        <taxon>Triticodae</taxon>
        <taxon>Triticeae</taxon>
        <taxon>Triticinae</taxon>
        <taxon>Aegilops</taxon>
    </lineage>
</organism>
<dbReference type="SUPFAM" id="SSF52058">
    <property type="entry name" value="L domain-like"/>
    <property type="match status" value="2"/>
</dbReference>
<dbReference type="InterPro" id="IPR013210">
    <property type="entry name" value="LRR_N_plant-typ"/>
</dbReference>
<keyword evidence="4" id="KW-0433">Leucine-rich repeat</keyword>
<evidence type="ECO:0000256" key="5">
    <source>
        <dbReference type="ARBA" id="ARBA00022692"/>
    </source>
</evidence>
<evidence type="ECO:0000256" key="3">
    <source>
        <dbReference type="ARBA" id="ARBA00022475"/>
    </source>
</evidence>
<dbReference type="PANTHER" id="PTHR48063">
    <property type="entry name" value="LRR RECEPTOR-LIKE KINASE"/>
    <property type="match status" value="1"/>
</dbReference>
<evidence type="ECO:0000256" key="11">
    <source>
        <dbReference type="ARBA" id="ARBA00023180"/>
    </source>
</evidence>
<dbReference type="InterPro" id="IPR003591">
    <property type="entry name" value="Leu-rich_rpt_typical-subtyp"/>
</dbReference>
<feature type="domain" description="Leucine-rich repeat-containing N-terminal plant-type" evidence="13">
    <location>
        <begin position="17"/>
        <end position="54"/>
    </location>
</feature>
<reference evidence="15" key="1">
    <citation type="journal article" date="2014" name="Science">
        <title>Ancient hybridizations among the ancestral genomes of bread wheat.</title>
        <authorList>
            <consortium name="International Wheat Genome Sequencing Consortium,"/>
            <person name="Marcussen T."/>
            <person name="Sandve S.R."/>
            <person name="Heier L."/>
            <person name="Spannagl M."/>
            <person name="Pfeifer M."/>
            <person name="Jakobsen K.S."/>
            <person name="Wulff B.B."/>
            <person name="Steuernagel B."/>
            <person name="Mayer K.F."/>
            <person name="Olsen O.A."/>
        </authorList>
    </citation>
    <scope>NUCLEOTIDE SEQUENCE [LARGE SCALE GENOMIC DNA]</scope>
    <source>
        <strain evidence="15">cv. AL8/78</strain>
    </source>
</reference>
<keyword evidence="3" id="KW-1003">Cell membrane</keyword>
<evidence type="ECO:0000256" key="9">
    <source>
        <dbReference type="ARBA" id="ARBA00023136"/>
    </source>
</evidence>
<dbReference type="InterPro" id="IPR032675">
    <property type="entry name" value="LRR_dom_sf"/>
</dbReference>
<reference evidence="15" key="2">
    <citation type="journal article" date="2017" name="Nat. Plants">
        <title>The Aegilops tauschii genome reveals multiple impacts of transposons.</title>
        <authorList>
            <person name="Zhao G."/>
            <person name="Zou C."/>
            <person name="Li K."/>
            <person name="Wang K."/>
            <person name="Li T."/>
            <person name="Gao L."/>
            <person name="Zhang X."/>
            <person name="Wang H."/>
            <person name="Yang Z."/>
            <person name="Liu X."/>
            <person name="Jiang W."/>
            <person name="Mao L."/>
            <person name="Kong X."/>
            <person name="Jiao Y."/>
            <person name="Jia J."/>
        </authorList>
    </citation>
    <scope>NUCLEOTIDE SEQUENCE [LARGE SCALE GENOMIC DNA]</scope>
    <source>
        <strain evidence="15">cv. AL8/78</strain>
    </source>
</reference>
<protein>
    <recommendedName>
        <fullName evidence="13">Leucine-rich repeat-containing N-terminal plant-type domain-containing protein</fullName>
    </recommendedName>
</protein>